<evidence type="ECO:0008006" key="4">
    <source>
        <dbReference type="Google" id="ProtNLM"/>
    </source>
</evidence>
<sequence>MKKLFRMIIFSAIALFLTSLWNKGFIIKPDFSIYLKATLLIAFIYYLIVPLSKVILLPLNLLTLGFVSVVFYCFLFYFLANYFSLIIIKGWTFSGVGSIKLNSMTNIFVSAISVSTIINLLGKIL</sequence>
<feature type="transmembrane region" description="Helical" evidence="1">
    <location>
        <begin position="32"/>
        <end position="49"/>
    </location>
</feature>
<feature type="transmembrane region" description="Helical" evidence="1">
    <location>
        <begin position="103"/>
        <end position="122"/>
    </location>
</feature>
<keyword evidence="1" id="KW-0472">Membrane</keyword>
<evidence type="ECO:0000256" key="1">
    <source>
        <dbReference type="SAM" id="Phobius"/>
    </source>
</evidence>
<comment type="caution">
    <text evidence="2">The sequence shown here is derived from an EMBL/GenBank/DDBJ whole genome shotgun (WGS) entry which is preliminary data.</text>
</comment>
<protein>
    <recommendedName>
        <fullName evidence="4">Phage holin family protein</fullName>
    </recommendedName>
</protein>
<keyword evidence="1" id="KW-0812">Transmembrane</keyword>
<dbReference type="AlphaFoldDB" id="A0A2G9Y6Q7"/>
<gene>
    <name evidence="2" type="ORF">COX47_02825</name>
</gene>
<dbReference type="Proteomes" id="UP000231025">
    <property type="component" value="Unassembled WGS sequence"/>
</dbReference>
<accession>A0A2G9Y6Q7</accession>
<organism evidence="2 3">
    <name type="scientific">Candidatus Roizmanbacteria bacterium CG23_combo_of_CG06-09_8_20_14_all_35_49</name>
    <dbReference type="NCBI Taxonomy" id="1974863"/>
    <lineage>
        <taxon>Bacteria</taxon>
        <taxon>Candidatus Roizmaniibacteriota</taxon>
    </lineage>
</organism>
<name>A0A2G9Y6Q7_9BACT</name>
<feature type="transmembrane region" description="Helical" evidence="1">
    <location>
        <begin position="61"/>
        <end position="83"/>
    </location>
</feature>
<evidence type="ECO:0000313" key="2">
    <source>
        <dbReference type="EMBL" id="PIP14876.1"/>
    </source>
</evidence>
<keyword evidence="1" id="KW-1133">Transmembrane helix</keyword>
<dbReference type="EMBL" id="PCRE01000041">
    <property type="protein sequence ID" value="PIP14876.1"/>
    <property type="molecule type" value="Genomic_DNA"/>
</dbReference>
<evidence type="ECO:0000313" key="3">
    <source>
        <dbReference type="Proteomes" id="UP000231025"/>
    </source>
</evidence>
<proteinExistence type="predicted"/>
<reference evidence="2 3" key="1">
    <citation type="submission" date="2017-09" db="EMBL/GenBank/DDBJ databases">
        <title>Depth-based differentiation of microbial function through sediment-hosted aquifers and enrichment of novel symbionts in the deep terrestrial subsurface.</title>
        <authorList>
            <person name="Probst A.J."/>
            <person name="Ladd B."/>
            <person name="Jarett J.K."/>
            <person name="Geller-Mcgrath D.E."/>
            <person name="Sieber C.M."/>
            <person name="Emerson J.B."/>
            <person name="Anantharaman K."/>
            <person name="Thomas B.C."/>
            <person name="Malmstrom R."/>
            <person name="Stieglmeier M."/>
            <person name="Klingl A."/>
            <person name="Woyke T."/>
            <person name="Ryan C.M."/>
            <person name="Banfield J.F."/>
        </authorList>
    </citation>
    <scope>NUCLEOTIDE SEQUENCE [LARGE SCALE GENOMIC DNA]</scope>
    <source>
        <strain evidence="2">CG23_combo_of_CG06-09_8_20_14_all_35_49</strain>
    </source>
</reference>